<reference evidence="2" key="1">
    <citation type="journal article" date="2013" name="Eukaryot. Cell">
        <title>Extremely Reduced Levels of Heterozygosity in the Vertebrate Pathogen Encephalitozoon cuniculi.</title>
        <authorList>
            <person name="Selman M."/>
            <person name="Sak B."/>
            <person name="Kvac M."/>
            <person name="Farinelli L."/>
            <person name="Weiss L.M."/>
            <person name="Corradi N."/>
        </authorList>
    </citation>
    <scope>NUCLEOTIDE SEQUENCE</scope>
</reference>
<accession>M1K2X6</accession>
<evidence type="ECO:0000313" key="2">
    <source>
        <dbReference type="EMBL" id="AGE95178.1"/>
    </source>
</evidence>
<dbReference type="VEuPathDB" id="MicrosporidiaDB:AEWQ_080960"/>
<feature type="region of interest" description="Disordered" evidence="1">
    <location>
        <begin position="50"/>
        <end position="128"/>
    </location>
</feature>
<feature type="compositionally biased region" description="Basic and acidic residues" evidence="1">
    <location>
        <begin position="85"/>
        <end position="94"/>
    </location>
</feature>
<organism evidence="2">
    <name type="scientific">Encephalitozoon cuniculi</name>
    <name type="common">Microsporidian parasite</name>
    <dbReference type="NCBI Taxonomy" id="6035"/>
    <lineage>
        <taxon>Eukaryota</taxon>
        <taxon>Fungi</taxon>
        <taxon>Fungi incertae sedis</taxon>
        <taxon>Microsporidia</taxon>
        <taxon>Unikaryonidae</taxon>
        <taxon>Encephalitozoon</taxon>
    </lineage>
</organism>
<dbReference type="EMBL" id="KC513605">
    <property type="protein sequence ID" value="AGE95178.1"/>
    <property type="molecule type" value="Genomic_DNA"/>
</dbReference>
<name>M1K2X6_ENCCN</name>
<dbReference type="VEuPathDB" id="MicrosporidiaDB:M970_080970"/>
<dbReference type="VEuPathDB" id="MicrosporidiaDB:ECU08_0940"/>
<dbReference type="AlphaFoldDB" id="M1K2X6"/>
<feature type="compositionally biased region" description="Basic and acidic residues" evidence="1">
    <location>
        <begin position="56"/>
        <end position="70"/>
    </location>
</feature>
<feature type="compositionally biased region" description="Low complexity" evidence="1">
    <location>
        <begin position="112"/>
        <end position="122"/>
    </location>
</feature>
<dbReference type="VEuPathDB" id="MicrosporidiaDB:AEWR_080970"/>
<protein>
    <submittedName>
        <fullName evidence="2">Uncharacterized protein</fullName>
    </submittedName>
</protein>
<proteinExistence type="predicted"/>
<evidence type="ECO:0000256" key="1">
    <source>
        <dbReference type="SAM" id="MobiDB-lite"/>
    </source>
</evidence>
<sequence length="128" mass="14806">MSICLSKNKYRASVSSQDVYALLKASGTSLQNGIIRQRVQSLMRYERPDALGFENSPDKENYNPHIKEFTPSKAKQRKRYTALREITEKSKRPVQEASRASQEDETEMDLLFSSFPRSPFKSKNIREL</sequence>
<gene>
    <name evidence="2" type="ORF">ECU08_0940</name>
</gene>
<dbReference type="VEuPathDB" id="MicrosporidiaDB:AEWD_080920"/>